<evidence type="ECO:0000259" key="2">
    <source>
        <dbReference type="Pfam" id="PF03795"/>
    </source>
</evidence>
<proteinExistence type="inferred from homology"/>
<dbReference type="PANTHER" id="PTHR35174:SF3">
    <property type="entry name" value="BLL7171 PROTEIN"/>
    <property type="match status" value="1"/>
</dbReference>
<dbReference type="Gene3D" id="3.30.70.1060">
    <property type="entry name" value="Dimeric alpha+beta barrel"/>
    <property type="match status" value="1"/>
</dbReference>
<organism evidence="3 4">
    <name type="scientific">Pseudonocardia benzenivorans</name>
    <dbReference type="NCBI Taxonomy" id="228005"/>
    <lineage>
        <taxon>Bacteria</taxon>
        <taxon>Bacillati</taxon>
        <taxon>Actinomycetota</taxon>
        <taxon>Actinomycetes</taxon>
        <taxon>Pseudonocardiales</taxon>
        <taxon>Pseudonocardiaceae</taxon>
        <taxon>Pseudonocardia</taxon>
    </lineage>
</organism>
<dbReference type="Proteomes" id="UP001597182">
    <property type="component" value="Unassembled WGS sequence"/>
</dbReference>
<reference evidence="4" key="1">
    <citation type="journal article" date="2019" name="Int. J. Syst. Evol. Microbiol.">
        <title>The Global Catalogue of Microorganisms (GCM) 10K type strain sequencing project: providing services to taxonomists for standard genome sequencing and annotation.</title>
        <authorList>
            <consortium name="The Broad Institute Genomics Platform"/>
            <consortium name="The Broad Institute Genome Sequencing Center for Infectious Disease"/>
            <person name="Wu L."/>
            <person name="Ma J."/>
        </authorList>
    </citation>
    <scope>NUCLEOTIDE SEQUENCE [LARGE SCALE GENOMIC DNA]</scope>
    <source>
        <strain evidence="4">CCUG 49018</strain>
    </source>
</reference>
<dbReference type="RefSeq" id="WP_339123116.1">
    <property type="nucleotide sequence ID" value="NZ_BAABKS010000043.1"/>
</dbReference>
<dbReference type="InterPro" id="IPR011008">
    <property type="entry name" value="Dimeric_a/b-barrel"/>
</dbReference>
<accession>A0ABW3VS43</accession>
<gene>
    <name evidence="3" type="ORF">ACFQ34_27780</name>
</gene>
<dbReference type="Pfam" id="PF03795">
    <property type="entry name" value="YCII"/>
    <property type="match status" value="1"/>
</dbReference>
<dbReference type="PANTHER" id="PTHR35174">
    <property type="entry name" value="BLL7171 PROTEIN-RELATED"/>
    <property type="match status" value="1"/>
</dbReference>
<name>A0ABW3VS43_9PSEU</name>
<evidence type="ECO:0000313" key="4">
    <source>
        <dbReference type="Proteomes" id="UP001597182"/>
    </source>
</evidence>
<feature type="domain" description="YCII-related" evidence="2">
    <location>
        <begin position="1"/>
        <end position="117"/>
    </location>
</feature>
<keyword evidence="4" id="KW-1185">Reference proteome</keyword>
<sequence>MKYLIMIMMNPEAGAMWAQMSPERQRQGYEAHDRVREAIAAAGELVTAEALQGPEAARRVRLRGGQVVTTDGPFAEAKEHLAGYYLVDCPSVEKAVEWAAAMPEAEFVDIEVRPVLDLHPVAGAQPGT</sequence>
<protein>
    <submittedName>
        <fullName evidence="3">YciI family protein</fullName>
    </submittedName>
</protein>
<dbReference type="SUPFAM" id="SSF54909">
    <property type="entry name" value="Dimeric alpha+beta barrel"/>
    <property type="match status" value="1"/>
</dbReference>
<comment type="caution">
    <text evidence="3">The sequence shown here is derived from an EMBL/GenBank/DDBJ whole genome shotgun (WGS) entry which is preliminary data.</text>
</comment>
<dbReference type="InterPro" id="IPR005545">
    <property type="entry name" value="YCII"/>
</dbReference>
<evidence type="ECO:0000256" key="1">
    <source>
        <dbReference type="ARBA" id="ARBA00007689"/>
    </source>
</evidence>
<dbReference type="EMBL" id="JBHTMB010000267">
    <property type="protein sequence ID" value="MFD1237104.1"/>
    <property type="molecule type" value="Genomic_DNA"/>
</dbReference>
<comment type="similarity">
    <text evidence="1">Belongs to the YciI family.</text>
</comment>
<evidence type="ECO:0000313" key="3">
    <source>
        <dbReference type="EMBL" id="MFD1237104.1"/>
    </source>
</evidence>